<organism evidence="1">
    <name type="scientific">Staphylococcus epidermidis</name>
    <dbReference type="NCBI Taxonomy" id="1282"/>
    <lineage>
        <taxon>Bacteria</taxon>
        <taxon>Bacillati</taxon>
        <taxon>Bacillota</taxon>
        <taxon>Bacilli</taxon>
        <taxon>Bacillales</taxon>
        <taxon>Staphylococcaceae</taxon>
        <taxon>Staphylococcus</taxon>
    </lineage>
</organism>
<evidence type="ECO:0000313" key="1">
    <source>
        <dbReference type="EMBL" id="QRX38710.1"/>
    </source>
</evidence>
<dbReference type="AlphaFoldDB" id="A0A894TBI4"/>
<sequence length="52" mass="5754">MVKFTSQLLLISLTTLLASAFIAFHVGLAIYLLGSVIALLNYENLEVQQDEQ</sequence>
<name>A0A894TBI4_STAEP</name>
<proteinExistence type="predicted"/>
<dbReference type="EMBL" id="MW368309">
    <property type="protein sequence ID" value="QRX38710.1"/>
    <property type="molecule type" value="Genomic_DNA"/>
</dbReference>
<reference evidence="1" key="1">
    <citation type="journal article" date="2021" name="MSphere">
        <title>Staphylococcus epidermidis Phages Transduce Antimicrobial Resistance Plasmids and Mobilize Chromosomal Islands.</title>
        <authorList>
            <person name="Fiaarov L."/>
            <person name="Botka T."/>
            <person name="Du X."/>
            <person name="MaalaHov I."/>
            <person name="B P."/>
            <person name="Pantucek R."/>
            <person name="Benea M."/>
            <person name="Roudnick P."/>
            <person name="Winstel V."/>
            <person name="Larsen J."/>
            <person name="Rosenstein R."/>
            <person name="Peschel A."/>
            <person name="DoakaY J."/>
        </authorList>
    </citation>
    <scope>NUCLEOTIDE SEQUENCE</scope>
    <source>
        <strain evidence="1">SE48</strain>
    </source>
</reference>
<protein>
    <submittedName>
        <fullName evidence="1">Membrane-associated protein</fullName>
    </submittedName>
</protein>
<dbReference type="RefSeq" id="WP_180554611.1">
    <property type="nucleotide sequence ID" value="NZ_CAXOPY010000016.1"/>
</dbReference>
<accession>A0A894TBI4</accession>